<comment type="caution">
    <text evidence="4">The sequence shown here is derived from an EMBL/GenBank/DDBJ whole genome shotgun (WGS) entry which is preliminary data.</text>
</comment>
<protein>
    <recommendedName>
        <fullName evidence="6">Anaphase-promoting complex subunit 4 WD40 domain-containing protein</fullName>
    </recommendedName>
</protein>
<feature type="repeat" description="WD" evidence="1">
    <location>
        <begin position="300"/>
        <end position="341"/>
    </location>
</feature>
<keyword evidence="3" id="KW-0472">Membrane</keyword>
<dbReference type="InterPro" id="IPR001680">
    <property type="entry name" value="WD40_rpt"/>
</dbReference>
<dbReference type="PROSITE" id="PS50294">
    <property type="entry name" value="WD_REPEATS_REGION"/>
    <property type="match status" value="1"/>
</dbReference>
<feature type="region of interest" description="Disordered" evidence="2">
    <location>
        <begin position="41"/>
        <end position="88"/>
    </location>
</feature>
<dbReference type="RefSeq" id="WP_070199855.1">
    <property type="nucleotide sequence ID" value="NZ_LJGZ01000005.1"/>
</dbReference>
<dbReference type="OrthoDB" id="134501at2"/>
<evidence type="ECO:0000256" key="2">
    <source>
        <dbReference type="SAM" id="MobiDB-lite"/>
    </source>
</evidence>
<dbReference type="InterPro" id="IPR011047">
    <property type="entry name" value="Quinoprotein_ADH-like_sf"/>
</dbReference>
<organism evidence="4 5">
    <name type="scientific">Streptomyces nanshensis</name>
    <dbReference type="NCBI Taxonomy" id="518642"/>
    <lineage>
        <taxon>Bacteria</taxon>
        <taxon>Bacillati</taxon>
        <taxon>Actinomycetota</taxon>
        <taxon>Actinomycetes</taxon>
        <taxon>Kitasatosporales</taxon>
        <taxon>Streptomycetaceae</taxon>
        <taxon>Streptomyces</taxon>
    </lineage>
</organism>
<dbReference type="PANTHER" id="PTHR19879">
    <property type="entry name" value="TRANSCRIPTION INITIATION FACTOR TFIID"/>
    <property type="match status" value="1"/>
</dbReference>
<dbReference type="SMART" id="SM00320">
    <property type="entry name" value="WD40"/>
    <property type="match status" value="6"/>
</dbReference>
<dbReference type="AlphaFoldDB" id="A0A1E7M1A8"/>
<accession>A0A1E7M1A8</accession>
<proteinExistence type="predicted"/>
<feature type="repeat" description="WD" evidence="1">
    <location>
        <begin position="353"/>
        <end position="387"/>
    </location>
</feature>
<keyword evidence="1" id="KW-0853">WD repeat</keyword>
<evidence type="ECO:0008006" key="6">
    <source>
        <dbReference type="Google" id="ProtNLM"/>
    </source>
</evidence>
<dbReference type="InterPro" id="IPR015943">
    <property type="entry name" value="WD40/YVTN_repeat-like_dom_sf"/>
</dbReference>
<feature type="transmembrane region" description="Helical" evidence="3">
    <location>
        <begin position="15"/>
        <end position="36"/>
    </location>
</feature>
<evidence type="ECO:0000256" key="1">
    <source>
        <dbReference type="PROSITE-ProRule" id="PRU00221"/>
    </source>
</evidence>
<dbReference type="SUPFAM" id="SSF50998">
    <property type="entry name" value="Quinoprotein alcohol dehydrogenase-like"/>
    <property type="match status" value="1"/>
</dbReference>
<sequence>MRPATGQVAVQRRRAAIRLATVVAVLAVVFAGVVLWRSAGEGDRASDRPPAANRTPDSSASTPEPEETVAELCRTRSPGGPTAPPPRKVTVTAAYPEDAPLSRATDISWVSYALDGSRLLTAAGGTGTVTVWDTGTGRRITELTGGRPGGGLLSPDGTHLAAHLGSAAEPTEPAADDPLAVWDVRRGGAPVWQVAPAQLREMWDFAVAPDGAQVATAHADGSVRLWEPPGRTPVARLQGIAGVTRIAFTPDGDRLVSVHDGEEPGEPTNDKNNGPGQPDQREGHVIRLWDTATHEQIAELHGHLDEVTQLALSPDGFTLATAGPEGTVRLWDTRKGSALTQLRPENPQAVSVVGGLQFSRDGTTLMSTQMDGTGRLWDVSSGSELRCFNGVPAQAVPVFCPGDTLVLTIGPEGHAHLWSTASGERHEVVHEVGPYADGPVPSSQSPDCGALTVGTPGWAPEEPGTGSSINTYTLTFTDTAASGG</sequence>
<name>A0A1E7M1A8_9ACTN</name>
<dbReference type="Proteomes" id="UP000175971">
    <property type="component" value="Unassembled WGS sequence"/>
</dbReference>
<dbReference type="PROSITE" id="PS50082">
    <property type="entry name" value="WD_REPEATS_2"/>
    <property type="match status" value="3"/>
</dbReference>
<dbReference type="PANTHER" id="PTHR19879:SF9">
    <property type="entry name" value="TRANSCRIPTION INITIATION FACTOR TFIID SUBUNIT 5"/>
    <property type="match status" value="1"/>
</dbReference>
<evidence type="ECO:0000313" key="5">
    <source>
        <dbReference type="Proteomes" id="UP000175971"/>
    </source>
</evidence>
<keyword evidence="5" id="KW-1185">Reference proteome</keyword>
<dbReference type="Pfam" id="PF00400">
    <property type="entry name" value="WD40"/>
    <property type="match status" value="3"/>
</dbReference>
<evidence type="ECO:0000256" key="3">
    <source>
        <dbReference type="SAM" id="Phobius"/>
    </source>
</evidence>
<dbReference type="EMBL" id="LJGZ01000005">
    <property type="protein sequence ID" value="OEV22148.1"/>
    <property type="molecule type" value="Genomic_DNA"/>
</dbReference>
<gene>
    <name evidence="4" type="ORF">AN221_04410</name>
</gene>
<dbReference type="PATRIC" id="fig|518642.7.peg.6327"/>
<keyword evidence="3" id="KW-1133">Transmembrane helix</keyword>
<keyword evidence="3" id="KW-0812">Transmembrane</keyword>
<reference evidence="4 5" key="1">
    <citation type="journal article" date="2016" name="Front. Microbiol.">
        <title>Comparative Genomics Analysis of Streptomyces Species Reveals Their Adaptation to the Marine Environment and Their Diversity at the Genomic Level.</title>
        <authorList>
            <person name="Tian X."/>
            <person name="Zhang Z."/>
            <person name="Yang T."/>
            <person name="Chen M."/>
            <person name="Li J."/>
            <person name="Chen F."/>
            <person name="Yang J."/>
            <person name="Li W."/>
            <person name="Zhang B."/>
            <person name="Zhang Z."/>
            <person name="Wu J."/>
            <person name="Zhang C."/>
            <person name="Long L."/>
            <person name="Xiao J."/>
        </authorList>
    </citation>
    <scope>NUCLEOTIDE SEQUENCE [LARGE SCALE GENOMIC DNA]</scope>
    <source>
        <strain evidence="4 5">SCSIO M10372</strain>
    </source>
</reference>
<evidence type="ECO:0000313" key="4">
    <source>
        <dbReference type="EMBL" id="OEV22148.1"/>
    </source>
</evidence>
<feature type="compositionally biased region" description="Basic and acidic residues" evidence="2">
    <location>
        <begin position="251"/>
        <end position="262"/>
    </location>
</feature>
<feature type="repeat" description="WD" evidence="1">
    <location>
        <begin position="205"/>
        <end position="227"/>
    </location>
</feature>
<dbReference type="Gene3D" id="2.130.10.10">
    <property type="entry name" value="YVTN repeat-like/Quinoprotein amine dehydrogenase"/>
    <property type="match status" value="3"/>
</dbReference>
<feature type="region of interest" description="Disordered" evidence="2">
    <location>
        <begin position="251"/>
        <end position="281"/>
    </location>
</feature>